<dbReference type="InterPro" id="IPR011009">
    <property type="entry name" value="Kinase-like_dom_sf"/>
</dbReference>
<dbReference type="EMBL" id="BMXS01000037">
    <property type="protein sequence ID" value="GGY10252.1"/>
    <property type="molecule type" value="Genomic_DNA"/>
</dbReference>
<name>A0ABQ2ZEK3_9GAMM</name>
<dbReference type="RefSeq" id="WP_189472747.1">
    <property type="nucleotide sequence ID" value="NZ_BMXS01000037.1"/>
</dbReference>
<proteinExistence type="predicted"/>
<dbReference type="Proteomes" id="UP000653056">
    <property type="component" value="Unassembled WGS sequence"/>
</dbReference>
<keyword evidence="2" id="KW-1185">Reference proteome</keyword>
<organism evidence="1 2">
    <name type="scientific">Litchfieldella qijiaojingensis</name>
    <dbReference type="NCBI Taxonomy" id="980347"/>
    <lineage>
        <taxon>Bacteria</taxon>
        <taxon>Pseudomonadati</taxon>
        <taxon>Pseudomonadota</taxon>
        <taxon>Gammaproteobacteria</taxon>
        <taxon>Oceanospirillales</taxon>
        <taxon>Halomonadaceae</taxon>
        <taxon>Litchfieldella</taxon>
    </lineage>
</organism>
<gene>
    <name evidence="1" type="ORF">GCM10007160_41820</name>
</gene>
<dbReference type="SUPFAM" id="SSF56112">
    <property type="entry name" value="Protein kinase-like (PK-like)"/>
    <property type="match status" value="1"/>
</dbReference>
<dbReference type="Pfam" id="PF06293">
    <property type="entry name" value="Kdo"/>
    <property type="match status" value="1"/>
</dbReference>
<accession>A0ABQ2ZEK3</accession>
<evidence type="ECO:0008006" key="3">
    <source>
        <dbReference type="Google" id="ProtNLM"/>
    </source>
</evidence>
<sequence>MKLLDIPFNDARRRYLVFHPWHLPDRLCLASTTTTEEFERHASSRFYVSDDQTVLAKVVPDKFSKRQHPLQWFTRDYLEKRWLLQTDARKEFLSLRILRNAGLRTPTCHGWGLSLNPGNRNASLLLMEYLPKAQPGGEYFEALDEAGKHRFLERFAGEVIQLAQAGFVHRDLHYNNLLVTSSDEIVWIDAHVRPLPRKKSDQLPAIVKTLTANKLRGETYRQSTEMLIAKKWN</sequence>
<evidence type="ECO:0000313" key="2">
    <source>
        <dbReference type="Proteomes" id="UP000653056"/>
    </source>
</evidence>
<evidence type="ECO:0000313" key="1">
    <source>
        <dbReference type="EMBL" id="GGY10252.1"/>
    </source>
</evidence>
<reference evidence="2" key="1">
    <citation type="journal article" date="2019" name="Int. J. Syst. Evol. Microbiol.">
        <title>The Global Catalogue of Microorganisms (GCM) 10K type strain sequencing project: providing services to taxonomists for standard genome sequencing and annotation.</title>
        <authorList>
            <consortium name="The Broad Institute Genomics Platform"/>
            <consortium name="The Broad Institute Genome Sequencing Center for Infectious Disease"/>
            <person name="Wu L."/>
            <person name="Ma J."/>
        </authorList>
    </citation>
    <scope>NUCLEOTIDE SEQUENCE [LARGE SCALE GENOMIC DNA]</scope>
    <source>
        <strain evidence="2">KCTC 22228</strain>
    </source>
</reference>
<comment type="caution">
    <text evidence="1">The sequence shown here is derived from an EMBL/GenBank/DDBJ whole genome shotgun (WGS) entry which is preliminary data.</text>
</comment>
<protein>
    <recommendedName>
        <fullName evidence="3">Lipopolysaccharide kinase (Kdo/WaaP) family protein</fullName>
    </recommendedName>
</protein>